<dbReference type="RefSeq" id="WP_136334931.1">
    <property type="nucleotide sequence ID" value="NZ_QXMP01000001.1"/>
</dbReference>
<dbReference type="EMBL" id="SSMC01000001">
    <property type="protein sequence ID" value="THD69441.1"/>
    <property type="molecule type" value="Genomic_DNA"/>
</dbReference>
<accession>A0A4S3M531</accession>
<organism evidence="1 2">
    <name type="scientific">Robertkochia marina</name>
    <dbReference type="NCBI Taxonomy" id="1227945"/>
    <lineage>
        <taxon>Bacteria</taxon>
        <taxon>Pseudomonadati</taxon>
        <taxon>Bacteroidota</taxon>
        <taxon>Flavobacteriia</taxon>
        <taxon>Flavobacteriales</taxon>
        <taxon>Flavobacteriaceae</taxon>
        <taxon>Robertkochia</taxon>
    </lineage>
</organism>
<dbReference type="AlphaFoldDB" id="A0A4S3M531"/>
<sequence length="81" mass="9050">MKKKMVSKVGRSVAVILLGGLTFYACTREEIDPDGCNCNFYPEINQYLPKHLTADDVIGEDTYYSGKELRALNAKCLETCP</sequence>
<proteinExistence type="predicted"/>
<dbReference type="Proteomes" id="UP000305939">
    <property type="component" value="Unassembled WGS sequence"/>
</dbReference>
<dbReference type="PROSITE" id="PS51257">
    <property type="entry name" value="PROKAR_LIPOPROTEIN"/>
    <property type="match status" value="1"/>
</dbReference>
<comment type="caution">
    <text evidence="1">The sequence shown here is derived from an EMBL/GenBank/DDBJ whole genome shotgun (WGS) entry which is preliminary data.</text>
</comment>
<evidence type="ECO:0000313" key="2">
    <source>
        <dbReference type="Proteomes" id="UP000305939"/>
    </source>
</evidence>
<evidence type="ECO:0000313" key="1">
    <source>
        <dbReference type="EMBL" id="THD69441.1"/>
    </source>
</evidence>
<protein>
    <recommendedName>
        <fullName evidence="3">Lipoprotein</fullName>
    </recommendedName>
</protein>
<evidence type="ECO:0008006" key="3">
    <source>
        <dbReference type="Google" id="ProtNLM"/>
    </source>
</evidence>
<keyword evidence="2" id="KW-1185">Reference proteome</keyword>
<reference evidence="1 2" key="1">
    <citation type="submission" date="2019-04" db="EMBL/GenBank/DDBJ databases">
        <title>Draft genome sequence of Robertkochia marina CC-AMO-30D.</title>
        <authorList>
            <person name="Hameed A."/>
            <person name="Lin S.-Y."/>
            <person name="Shahina M."/>
            <person name="Lai W.-A."/>
            <person name="Young C.-C."/>
        </authorList>
    </citation>
    <scope>NUCLEOTIDE SEQUENCE [LARGE SCALE GENOMIC DNA]</scope>
    <source>
        <strain evidence="1 2">CC-AMO-30D</strain>
    </source>
</reference>
<gene>
    <name evidence="1" type="ORF">E7Z59_03690</name>
</gene>
<name>A0A4S3M531_9FLAO</name>